<accession>A0A9X0WFU1</accession>
<evidence type="ECO:0000313" key="4">
    <source>
        <dbReference type="Proteomes" id="UP001138802"/>
    </source>
</evidence>
<dbReference type="RefSeq" id="WP_200386576.1">
    <property type="nucleotide sequence ID" value="NZ_NRSD01000002.1"/>
</dbReference>
<gene>
    <name evidence="3" type="ORF">CKO25_03745</name>
</gene>
<name>A0A9X0WFU1_9GAMM</name>
<evidence type="ECO:0000256" key="2">
    <source>
        <dbReference type="SAM" id="Phobius"/>
    </source>
</evidence>
<dbReference type="Proteomes" id="UP001138802">
    <property type="component" value="Unassembled WGS sequence"/>
</dbReference>
<keyword evidence="2" id="KW-0812">Transmembrane</keyword>
<dbReference type="EMBL" id="NRSD01000002">
    <property type="protein sequence ID" value="MBK1643785.1"/>
    <property type="molecule type" value="Genomic_DNA"/>
</dbReference>
<feature type="region of interest" description="Disordered" evidence="1">
    <location>
        <begin position="184"/>
        <end position="209"/>
    </location>
</feature>
<proteinExistence type="predicted"/>
<sequence>MIFEVTETSRRQAKAPHELAMINLIVFNLLIGVILLAASVAEPDSVIARVKWLAISIPLVASLGLIAFTWRQSRRPRHDGNWFAQTHWRLASRRYRLILIGYFLCAAILSLGFLGQDDQGELAEQLRSLPPAMQEMERRKLESQDMASAVWARIAVVPLLLVVMVTIMLESGSLYQAGRGELPDALLQRDPPPDGLLPCEQSDQSEQSS</sequence>
<feature type="transmembrane region" description="Helical" evidence="2">
    <location>
        <begin position="97"/>
        <end position="115"/>
    </location>
</feature>
<evidence type="ECO:0000313" key="3">
    <source>
        <dbReference type="EMBL" id="MBK1643785.1"/>
    </source>
</evidence>
<feature type="transmembrane region" description="Helical" evidence="2">
    <location>
        <begin position="150"/>
        <end position="169"/>
    </location>
</feature>
<keyword evidence="2" id="KW-1133">Transmembrane helix</keyword>
<comment type="caution">
    <text evidence="3">The sequence shown here is derived from an EMBL/GenBank/DDBJ whole genome shotgun (WGS) entry which is preliminary data.</text>
</comment>
<reference evidence="3 4" key="1">
    <citation type="journal article" date="2020" name="Microorganisms">
        <title>Osmotic Adaptation and Compatible Solute Biosynthesis of Phototrophic Bacteria as Revealed from Genome Analyses.</title>
        <authorList>
            <person name="Imhoff J.F."/>
            <person name="Rahn T."/>
            <person name="Kunzel S."/>
            <person name="Keller A."/>
            <person name="Neulinger S.C."/>
        </authorList>
    </citation>
    <scope>NUCLEOTIDE SEQUENCE [LARGE SCALE GENOMIC DNA]</scope>
    <source>
        <strain evidence="3 4">DSM 21303</strain>
    </source>
</reference>
<evidence type="ECO:0000256" key="1">
    <source>
        <dbReference type="SAM" id="MobiDB-lite"/>
    </source>
</evidence>
<organism evidence="3 4">
    <name type="scientific">Thiocapsa imhoffii</name>
    <dbReference type="NCBI Taxonomy" id="382777"/>
    <lineage>
        <taxon>Bacteria</taxon>
        <taxon>Pseudomonadati</taxon>
        <taxon>Pseudomonadota</taxon>
        <taxon>Gammaproteobacteria</taxon>
        <taxon>Chromatiales</taxon>
        <taxon>Chromatiaceae</taxon>
        <taxon>Thiocapsa</taxon>
    </lineage>
</organism>
<keyword evidence="2" id="KW-0472">Membrane</keyword>
<feature type="transmembrane region" description="Helical" evidence="2">
    <location>
        <begin position="20"/>
        <end position="40"/>
    </location>
</feature>
<protein>
    <submittedName>
        <fullName evidence="3">Uncharacterized protein</fullName>
    </submittedName>
</protein>
<keyword evidence="4" id="KW-1185">Reference proteome</keyword>
<feature type="transmembrane region" description="Helical" evidence="2">
    <location>
        <begin position="52"/>
        <end position="70"/>
    </location>
</feature>
<dbReference type="AlphaFoldDB" id="A0A9X0WFU1"/>